<keyword evidence="1" id="KW-0472">Membrane</keyword>
<proteinExistence type="predicted"/>
<reference evidence="2 3" key="1">
    <citation type="submission" date="2015-09" db="EMBL/GenBank/DDBJ databases">
        <authorList>
            <consortium name="Swine Surveillance"/>
        </authorList>
    </citation>
    <scope>NUCLEOTIDE SEQUENCE [LARGE SCALE GENOMIC DNA]</scope>
    <source>
        <strain evidence="2 3">CECT 8383</strain>
    </source>
</reference>
<dbReference type="EMBL" id="CYSF01000017">
    <property type="protein sequence ID" value="CUH85772.1"/>
    <property type="molecule type" value="Genomic_DNA"/>
</dbReference>
<keyword evidence="1" id="KW-1133">Transmembrane helix</keyword>
<dbReference type="SUPFAM" id="SSF53448">
    <property type="entry name" value="Nucleotide-diphospho-sugar transferases"/>
    <property type="match status" value="1"/>
</dbReference>
<keyword evidence="2" id="KW-0808">Transferase</keyword>
<keyword evidence="3" id="KW-1185">Reference proteome</keyword>
<protein>
    <submittedName>
        <fullName evidence="2">Mycofactocin system glycosyltransferase</fullName>
    </submittedName>
</protein>
<dbReference type="GO" id="GO:0016740">
    <property type="term" value="F:transferase activity"/>
    <property type="evidence" value="ECO:0007669"/>
    <property type="project" value="UniProtKB-KW"/>
</dbReference>
<keyword evidence="1" id="KW-0812">Transmembrane</keyword>
<dbReference type="Proteomes" id="UP000051681">
    <property type="component" value="Unassembled WGS sequence"/>
</dbReference>
<evidence type="ECO:0000313" key="3">
    <source>
        <dbReference type="Proteomes" id="UP000051681"/>
    </source>
</evidence>
<dbReference type="STRING" id="340021.TM5383_03013"/>
<dbReference type="OrthoDB" id="6116224at2"/>
<organism evidence="2 3">
    <name type="scientific">Thalassovita mediterranea</name>
    <dbReference type="NCBI Taxonomy" id="340021"/>
    <lineage>
        <taxon>Bacteria</taxon>
        <taxon>Pseudomonadati</taxon>
        <taxon>Pseudomonadota</taxon>
        <taxon>Alphaproteobacteria</taxon>
        <taxon>Rhodobacterales</taxon>
        <taxon>Roseobacteraceae</taxon>
        <taxon>Thalassovita</taxon>
    </lineage>
</organism>
<dbReference type="CDD" id="cd00761">
    <property type="entry name" value="Glyco_tranf_GTA_type"/>
    <property type="match status" value="1"/>
</dbReference>
<accession>A0A0P1GT46</accession>
<evidence type="ECO:0000313" key="2">
    <source>
        <dbReference type="EMBL" id="CUH85772.1"/>
    </source>
</evidence>
<feature type="transmembrane region" description="Helical" evidence="1">
    <location>
        <begin position="338"/>
        <end position="362"/>
    </location>
</feature>
<feature type="transmembrane region" description="Helical" evidence="1">
    <location>
        <begin position="368"/>
        <end position="386"/>
    </location>
</feature>
<dbReference type="AlphaFoldDB" id="A0A0P1GT46"/>
<name>A0A0P1GT46_9RHOB</name>
<dbReference type="Gene3D" id="3.90.550.10">
    <property type="entry name" value="Spore Coat Polysaccharide Biosynthesis Protein SpsA, Chain A"/>
    <property type="match status" value="1"/>
</dbReference>
<dbReference type="InterPro" id="IPR029044">
    <property type="entry name" value="Nucleotide-diphossugar_trans"/>
</dbReference>
<sequence>MRPKMTPFDGAIHTRHLNLERRSGTSPLRRFSLINSFSDIAFEAQLWAAPMAHCQGRCGAAGFRGDAKLTGQQGAAAPLHVVVAALTRGRIALFSDLLDSLAQMDLPEGVTVSFCFVENAAALQIGGMVDQFARRRGCSAVALLQPQLGIPFARNKALQYALDQGASHLAFVDDDEQVTQGWLVRLLERHVSTDADLTGGPEFPMPPDGSLTLWQRVCYRGLAARSRRMAWHNRRLERWGAARRRPTVITNNWLVRLDFVRETDLRFDERLGFSGGSDVAFFWALRGKGGQTSWAADAIVHEVLPRDRLSLRYQFRRGRDQSIASYRVRYGGDLHGALFLRSVFFVSAKLLLGCVRLMLSVLDGGRSLVLAVRAFGFAYGCILAMFGRVSEHYR</sequence>
<evidence type="ECO:0000256" key="1">
    <source>
        <dbReference type="SAM" id="Phobius"/>
    </source>
</evidence>
<gene>
    <name evidence="2" type="ORF">TM5383_03013</name>
</gene>